<dbReference type="HOGENOM" id="CLU_1998260_0_0_1"/>
<proteinExistence type="predicted"/>
<name>T1GNK6_MEGSC</name>
<dbReference type="InterPro" id="IPR036412">
    <property type="entry name" value="HAD-like_sf"/>
</dbReference>
<evidence type="ECO:0000256" key="1">
    <source>
        <dbReference type="ARBA" id="ARBA00022723"/>
    </source>
</evidence>
<dbReference type="STRING" id="36166.T1GNK6"/>
<dbReference type="EnsemblMetazoa" id="MESCA005162-RA">
    <property type="protein sequence ID" value="MESCA005162-PA"/>
    <property type="gene ID" value="MESCA005162"/>
</dbReference>
<dbReference type="GO" id="GO:0046872">
    <property type="term" value="F:metal ion binding"/>
    <property type="evidence" value="ECO:0007669"/>
    <property type="project" value="UniProtKB-KW"/>
</dbReference>
<keyword evidence="2" id="KW-0378">Hydrolase</keyword>
<dbReference type="PANTHER" id="PTHR12103">
    <property type="entry name" value="5'-NUCLEOTIDASE DOMAIN-CONTAINING"/>
    <property type="match status" value="1"/>
</dbReference>
<dbReference type="Proteomes" id="UP000015102">
    <property type="component" value="Unassembled WGS sequence"/>
</dbReference>
<keyword evidence="6" id="KW-1185">Reference proteome</keyword>
<evidence type="ECO:0000256" key="4">
    <source>
        <dbReference type="SAM" id="MobiDB-lite"/>
    </source>
</evidence>
<dbReference type="EMBL" id="CAQQ02034470">
    <property type="status" value="NOT_ANNOTATED_CDS"/>
    <property type="molecule type" value="Genomic_DNA"/>
</dbReference>
<reference evidence="5" key="2">
    <citation type="submission" date="2015-06" db="UniProtKB">
        <authorList>
            <consortium name="EnsemblMetazoa"/>
        </authorList>
    </citation>
    <scope>IDENTIFICATION</scope>
</reference>
<feature type="region of interest" description="Disordered" evidence="4">
    <location>
        <begin position="101"/>
        <end position="125"/>
    </location>
</feature>
<sequence length="125" mass="14304">MYKNLDSSAKEKPDISKIRTSIRDVTHKMDLSYGMMGSLFRSGSRQTFFSSQVVRYADLYAATLLNLIYYPFSYMFRAPAMLLPHESTVAHEQRFIMDAPAFSRSRSKNENGAEKDNGDIVDTKE</sequence>
<dbReference type="InterPro" id="IPR008380">
    <property type="entry name" value="HAD-SF_hydro_IG_5-nucl"/>
</dbReference>
<organism evidence="5 6">
    <name type="scientific">Megaselia scalaris</name>
    <name type="common">Humpbacked fly</name>
    <name type="synonym">Phora scalaris</name>
    <dbReference type="NCBI Taxonomy" id="36166"/>
    <lineage>
        <taxon>Eukaryota</taxon>
        <taxon>Metazoa</taxon>
        <taxon>Ecdysozoa</taxon>
        <taxon>Arthropoda</taxon>
        <taxon>Hexapoda</taxon>
        <taxon>Insecta</taxon>
        <taxon>Pterygota</taxon>
        <taxon>Neoptera</taxon>
        <taxon>Endopterygota</taxon>
        <taxon>Diptera</taxon>
        <taxon>Brachycera</taxon>
        <taxon>Muscomorpha</taxon>
        <taxon>Platypezoidea</taxon>
        <taxon>Phoridae</taxon>
        <taxon>Megaseliini</taxon>
        <taxon>Megaselia</taxon>
    </lineage>
</organism>
<evidence type="ECO:0000313" key="6">
    <source>
        <dbReference type="Proteomes" id="UP000015102"/>
    </source>
</evidence>
<dbReference type="AlphaFoldDB" id="T1GNK6"/>
<feature type="compositionally biased region" description="Basic and acidic residues" evidence="4">
    <location>
        <begin position="107"/>
        <end position="125"/>
    </location>
</feature>
<dbReference type="GO" id="GO:0008253">
    <property type="term" value="F:5'-nucleotidase activity"/>
    <property type="evidence" value="ECO:0007669"/>
    <property type="project" value="TreeGrafter"/>
</dbReference>
<reference evidence="6" key="1">
    <citation type="submission" date="2013-02" db="EMBL/GenBank/DDBJ databases">
        <authorList>
            <person name="Hughes D."/>
        </authorList>
    </citation>
    <scope>NUCLEOTIDE SEQUENCE</scope>
    <source>
        <strain>Durham</strain>
        <strain evidence="6">NC isolate 2 -- Noor lab</strain>
    </source>
</reference>
<protein>
    <submittedName>
        <fullName evidence="5">Uncharacterized protein</fullName>
    </submittedName>
</protein>
<evidence type="ECO:0000256" key="2">
    <source>
        <dbReference type="ARBA" id="ARBA00022801"/>
    </source>
</evidence>
<evidence type="ECO:0000313" key="5">
    <source>
        <dbReference type="EnsemblMetazoa" id="MESCA005162-PA"/>
    </source>
</evidence>
<evidence type="ECO:0000256" key="3">
    <source>
        <dbReference type="ARBA" id="ARBA00022842"/>
    </source>
</evidence>
<dbReference type="SUPFAM" id="SSF56784">
    <property type="entry name" value="HAD-like"/>
    <property type="match status" value="1"/>
</dbReference>
<dbReference type="Pfam" id="PF05761">
    <property type="entry name" value="5_nucleotid"/>
    <property type="match status" value="1"/>
</dbReference>
<keyword evidence="1" id="KW-0479">Metal-binding</keyword>
<dbReference type="PANTHER" id="PTHR12103:SF15">
    <property type="entry name" value="CYTOSOLIC PURINE 5'-NUCLEOTIDASE"/>
    <property type="match status" value="1"/>
</dbReference>
<accession>T1GNK6</accession>
<keyword evidence="3" id="KW-0460">Magnesium</keyword>